<keyword evidence="4" id="KW-0175">Coiled coil</keyword>
<proteinExistence type="predicted"/>
<evidence type="ECO:0000313" key="7">
    <source>
        <dbReference type="EMBL" id="KAJ8916316.1"/>
    </source>
</evidence>
<dbReference type="SMART" id="SM00184">
    <property type="entry name" value="RING"/>
    <property type="match status" value="1"/>
</dbReference>
<keyword evidence="1 3" id="KW-0863">Zinc-finger</keyword>
<feature type="region of interest" description="Disordered" evidence="5">
    <location>
        <begin position="379"/>
        <end position="434"/>
    </location>
</feature>
<comment type="caution">
    <text evidence="7">The sequence shown here is derived from an EMBL/GenBank/DDBJ whole genome shotgun (WGS) entry which is preliminary data.</text>
</comment>
<dbReference type="GO" id="GO:0061630">
    <property type="term" value="F:ubiquitin protein ligase activity"/>
    <property type="evidence" value="ECO:0007669"/>
    <property type="project" value="TreeGrafter"/>
</dbReference>
<keyword evidence="1 3" id="KW-0479">Metal-binding</keyword>
<dbReference type="Gene3D" id="1.10.287.1490">
    <property type="match status" value="1"/>
</dbReference>
<evidence type="ECO:0000256" key="4">
    <source>
        <dbReference type="SAM" id="Coils"/>
    </source>
</evidence>
<dbReference type="InterPro" id="IPR001841">
    <property type="entry name" value="Znf_RING"/>
</dbReference>
<dbReference type="GO" id="GO:0008270">
    <property type="term" value="F:zinc ion binding"/>
    <property type="evidence" value="ECO:0007669"/>
    <property type="project" value="UniProtKB-KW"/>
</dbReference>
<feature type="compositionally biased region" description="Polar residues" evidence="5">
    <location>
        <begin position="418"/>
        <end position="434"/>
    </location>
</feature>
<dbReference type="PANTHER" id="PTHR46569">
    <property type="entry name" value="E3 UBIQUITIN-PROTEIN LIGASE TRAIP"/>
    <property type="match status" value="1"/>
</dbReference>
<dbReference type="InterPro" id="IPR013083">
    <property type="entry name" value="Znf_RING/FYVE/PHD"/>
</dbReference>
<evidence type="ECO:0000256" key="2">
    <source>
        <dbReference type="ARBA" id="ARBA00022833"/>
    </source>
</evidence>
<dbReference type="EMBL" id="JANEYG010000043">
    <property type="protein sequence ID" value="KAJ8916316.1"/>
    <property type="molecule type" value="Genomic_DNA"/>
</dbReference>
<dbReference type="InterPro" id="IPR052639">
    <property type="entry name" value="TRAIP_ubiq-protein_ligase"/>
</dbReference>
<dbReference type="GO" id="GO:0031297">
    <property type="term" value="P:replication fork processing"/>
    <property type="evidence" value="ECO:0007669"/>
    <property type="project" value="TreeGrafter"/>
</dbReference>
<organism evidence="7 8">
    <name type="scientific">Exocentrus adspersus</name>
    <dbReference type="NCBI Taxonomy" id="1586481"/>
    <lineage>
        <taxon>Eukaryota</taxon>
        <taxon>Metazoa</taxon>
        <taxon>Ecdysozoa</taxon>
        <taxon>Arthropoda</taxon>
        <taxon>Hexapoda</taxon>
        <taxon>Insecta</taxon>
        <taxon>Pterygota</taxon>
        <taxon>Neoptera</taxon>
        <taxon>Endopterygota</taxon>
        <taxon>Coleoptera</taxon>
        <taxon>Polyphaga</taxon>
        <taxon>Cucujiformia</taxon>
        <taxon>Chrysomeloidea</taxon>
        <taxon>Cerambycidae</taxon>
        <taxon>Lamiinae</taxon>
        <taxon>Acanthocinini</taxon>
        <taxon>Exocentrus</taxon>
    </lineage>
</organism>
<gene>
    <name evidence="7" type="ORF">NQ315_005011</name>
</gene>
<sequence length="434" mass="49525">MDISCIICRDLFIPTSKVYISQCGHMFHFQCLVVWIERSKTCPQCRRKCTEETIHRVYFNLTNTEGVAEDAGTLQNKLENVQFEMQLKDNDIKLYTHKYKKAKHQVDGLREEVTKLESKIREYESSIHALKDQISYFKSKARESEKLSEEVVKLKNSIKDMENVQLAVNGTREQVNDILKNERNIESLALLVATLKKTLLDAERKKRDMEYNLKKAQNDATRYRREVTALECQNNDLRKEIEYSKENLEKEKQYLKTKIIELQKQISTATLDVADSSLKRIVAESPINFNRKPRLSLAKGLPDTSPSMTEKVQKILDSDSPYLPVKSSNVAIDYTSILNTKTRIGSSKNGFSIFKPATVTLENIKQTKSNSDVVYNGLGSSSKEDVFPSPKPPQTGLKRHKSSSSISSNKFKKLAPGSTKSRLPNYFNQGSSTQ</sequence>
<dbReference type="GO" id="GO:0005634">
    <property type="term" value="C:nucleus"/>
    <property type="evidence" value="ECO:0007669"/>
    <property type="project" value="TreeGrafter"/>
</dbReference>
<dbReference type="GO" id="GO:0090734">
    <property type="term" value="C:site of DNA damage"/>
    <property type="evidence" value="ECO:0007669"/>
    <property type="project" value="TreeGrafter"/>
</dbReference>
<feature type="coiled-coil region" evidence="4">
    <location>
        <begin position="92"/>
        <end position="265"/>
    </location>
</feature>
<evidence type="ECO:0000256" key="3">
    <source>
        <dbReference type="PROSITE-ProRule" id="PRU00175"/>
    </source>
</evidence>
<name>A0AAV8VRF3_9CUCU</name>
<evidence type="ECO:0000313" key="8">
    <source>
        <dbReference type="Proteomes" id="UP001159042"/>
    </source>
</evidence>
<accession>A0AAV8VRF3</accession>
<evidence type="ECO:0000259" key="6">
    <source>
        <dbReference type="PROSITE" id="PS50089"/>
    </source>
</evidence>
<protein>
    <recommendedName>
        <fullName evidence="6">RING-type domain-containing protein</fullName>
    </recommendedName>
</protein>
<feature type="domain" description="RING-type" evidence="6">
    <location>
        <begin position="5"/>
        <end position="46"/>
    </location>
</feature>
<keyword evidence="2" id="KW-0862">Zinc</keyword>
<reference evidence="7 8" key="1">
    <citation type="journal article" date="2023" name="Insect Mol. Biol.">
        <title>Genome sequencing provides insights into the evolution of gene families encoding plant cell wall-degrading enzymes in longhorned beetles.</title>
        <authorList>
            <person name="Shin N.R."/>
            <person name="Okamura Y."/>
            <person name="Kirsch R."/>
            <person name="Pauchet Y."/>
        </authorList>
    </citation>
    <scope>NUCLEOTIDE SEQUENCE [LARGE SCALE GENOMIC DNA]</scope>
    <source>
        <strain evidence="7">EAD_L_NR</strain>
    </source>
</reference>
<evidence type="ECO:0000256" key="5">
    <source>
        <dbReference type="SAM" id="MobiDB-lite"/>
    </source>
</evidence>
<dbReference type="Gene3D" id="3.30.40.10">
    <property type="entry name" value="Zinc/RING finger domain, C3HC4 (zinc finger)"/>
    <property type="match status" value="1"/>
</dbReference>
<keyword evidence="8" id="KW-1185">Reference proteome</keyword>
<dbReference type="PANTHER" id="PTHR46569:SF1">
    <property type="entry name" value="E3 UBIQUITIN-PROTEIN LIGASE RFWD3-RELATED"/>
    <property type="match status" value="1"/>
</dbReference>
<dbReference type="Proteomes" id="UP001159042">
    <property type="component" value="Unassembled WGS sequence"/>
</dbReference>
<dbReference type="SUPFAM" id="SSF57850">
    <property type="entry name" value="RING/U-box"/>
    <property type="match status" value="1"/>
</dbReference>
<dbReference type="GO" id="GO:0016567">
    <property type="term" value="P:protein ubiquitination"/>
    <property type="evidence" value="ECO:0007669"/>
    <property type="project" value="TreeGrafter"/>
</dbReference>
<dbReference type="PROSITE" id="PS50089">
    <property type="entry name" value="ZF_RING_2"/>
    <property type="match status" value="1"/>
</dbReference>
<evidence type="ECO:0000256" key="1">
    <source>
        <dbReference type="ARBA" id="ARBA00022771"/>
    </source>
</evidence>
<dbReference type="AlphaFoldDB" id="A0AAV8VRF3"/>
<dbReference type="Pfam" id="PF13639">
    <property type="entry name" value="zf-RING_2"/>
    <property type="match status" value="1"/>
</dbReference>